<comment type="caution">
    <text evidence="2">The sequence shown here is derived from an EMBL/GenBank/DDBJ whole genome shotgun (WGS) entry which is preliminary data.</text>
</comment>
<dbReference type="EMBL" id="CAXAMM010004091">
    <property type="protein sequence ID" value="CAK9002361.1"/>
    <property type="molecule type" value="Genomic_DNA"/>
</dbReference>
<evidence type="ECO:0000313" key="4">
    <source>
        <dbReference type="Proteomes" id="UP001642464"/>
    </source>
</evidence>
<evidence type="ECO:0000313" key="2">
    <source>
        <dbReference type="EMBL" id="CAK9002337.1"/>
    </source>
</evidence>
<dbReference type="Proteomes" id="UP001642464">
    <property type="component" value="Unassembled WGS sequence"/>
</dbReference>
<proteinExistence type="predicted"/>
<dbReference type="EMBL" id="CAXAMM010004080">
    <property type="protein sequence ID" value="CAK9002337.1"/>
    <property type="molecule type" value="Genomic_DNA"/>
</dbReference>
<name>A0ABP0ILH9_9DINO</name>
<evidence type="ECO:0000256" key="1">
    <source>
        <dbReference type="SAM" id="MobiDB-lite"/>
    </source>
</evidence>
<protein>
    <submittedName>
        <fullName evidence="2">Uncharacterized protein</fullName>
    </submittedName>
</protein>
<evidence type="ECO:0000313" key="3">
    <source>
        <dbReference type="EMBL" id="CAK9002361.1"/>
    </source>
</evidence>
<sequence length="204" mass="22689">MDLIDAQPETQLAPTVEPMSDSQVPQSVVPAQPTQTLALPDEEMLEVCCHQCKNPLDAESLSLTTQGSQKPICKGCKATVETLRRHLGELPQQWDMLEESEQADFFQKRLEARRADGGFLRYKNVRAILASKMVTRIISESRRSAGGSFRPLSWYEKQGYCVEDIEARAESQVCPIVGMTYLLPVVRKEDGTLLAASFGRAKDG</sequence>
<organism evidence="2 4">
    <name type="scientific">Durusdinium trenchii</name>
    <dbReference type="NCBI Taxonomy" id="1381693"/>
    <lineage>
        <taxon>Eukaryota</taxon>
        <taxon>Sar</taxon>
        <taxon>Alveolata</taxon>
        <taxon>Dinophyceae</taxon>
        <taxon>Suessiales</taxon>
        <taxon>Symbiodiniaceae</taxon>
        <taxon>Durusdinium</taxon>
    </lineage>
</organism>
<feature type="region of interest" description="Disordered" evidence="1">
    <location>
        <begin position="1"/>
        <end position="26"/>
    </location>
</feature>
<gene>
    <name evidence="2" type="ORF">SCF082_LOCUS7298</name>
    <name evidence="3" type="ORF">SCF082_LOCUS7312</name>
</gene>
<keyword evidence="4" id="KW-1185">Reference proteome</keyword>
<reference evidence="2 4" key="1">
    <citation type="submission" date="2024-02" db="EMBL/GenBank/DDBJ databases">
        <authorList>
            <person name="Chen Y."/>
            <person name="Shah S."/>
            <person name="Dougan E. K."/>
            <person name="Thang M."/>
            <person name="Chan C."/>
        </authorList>
    </citation>
    <scope>NUCLEOTIDE SEQUENCE [LARGE SCALE GENOMIC DNA]</scope>
</reference>
<accession>A0ABP0ILH9</accession>